<protein>
    <submittedName>
        <fullName evidence="1">Uncharacterized protein</fullName>
    </submittedName>
</protein>
<name>A0A0A9DYF5_ARUDO</name>
<evidence type="ECO:0000313" key="1">
    <source>
        <dbReference type="EMBL" id="JAD90690.1"/>
    </source>
</evidence>
<proteinExistence type="predicted"/>
<reference evidence="1" key="2">
    <citation type="journal article" date="2015" name="Data Brief">
        <title>Shoot transcriptome of the giant reed, Arundo donax.</title>
        <authorList>
            <person name="Barrero R.A."/>
            <person name="Guerrero F.D."/>
            <person name="Moolhuijzen P."/>
            <person name="Goolsby J.A."/>
            <person name="Tidwell J."/>
            <person name="Bellgard S.E."/>
            <person name="Bellgard M.I."/>
        </authorList>
    </citation>
    <scope>NUCLEOTIDE SEQUENCE</scope>
    <source>
        <tissue evidence="1">Shoot tissue taken approximately 20 cm above the soil surface</tissue>
    </source>
</reference>
<accession>A0A0A9DYF5</accession>
<dbReference type="EMBL" id="GBRH01207205">
    <property type="protein sequence ID" value="JAD90690.1"/>
    <property type="molecule type" value="Transcribed_RNA"/>
</dbReference>
<reference evidence="1" key="1">
    <citation type="submission" date="2014-09" db="EMBL/GenBank/DDBJ databases">
        <authorList>
            <person name="Magalhaes I.L.F."/>
            <person name="Oliveira U."/>
            <person name="Santos F.R."/>
            <person name="Vidigal T.H.D.A."/>
            <person name="Brescovit A.D."/>
            <person name="Santos A.J."/>
        </authorList>
    </citation>
    <scope>NUCLEOTIDE SEQUENCE</scope>
    <source>
        <tissue evidence="1">Shoot tissue taken approximately 20 cm above the soil surface</tissue>
    </source>
</reference>
<dbReference type="AlphaFoldDB" id="A0A0A9DYF5"/>
<sequence>MNGCPFTVSFFRRFFNDSVKSAFSASRISSSSTIFLLNSRVFKFPSKEPVIGLASMSRSLFRT</sequence>
<organism evidence="1">
    <name type="scientific">Arundo donax</name>
    <name type="common">Giant reed</name>
    <name type="synonym">Donax arundinaceus</name>
    <dbReference type="NCBI Taxonomy" id="35708"/>
    <lineage>
        <taxon>Eukaryota</taxon>
        <taxon>Viridiplantae</taxon>
        <taxon>Streptophyta</taxon>
        <taxon>Embryophyta</taxon>
        <taxon>Tracheophyta</taxon>
        <taxon>Spermatophyta</taxon>
        <taxon>Magnoliopsida</taxon>
        <taxon>Liliopsida</taxon>
        <taxon>Poales</taxon>
        <taxon>Poaceae</taxon>
        <taxon>PACMAD clade</taxon>
        <taxon>Arundinoideae</taxon>
        <taxon>Arundineae</taxon>
        <taxon>Arundo</taxon>
    </lineage>
</organism>